<evidence type="ECO:0000313" key="2">
    <source>
        <dbReference type="Proteomes" id="UP001190700"/>
    </source>
</evidence>
<protein>
    <submittedName>
        <fullName evidence="1">Uncharacterized protein</fullName>
    </submittedName>
</protein>
<evidence type="ECO:0000313" key="1">
    <source>
        <dbReference type="EMBL" id="KAK3256287.1"/>
    </source>
</evidence>
<dbReference type="AlphaFoldDB" id="A0AAE0FAV3"/>
<accession>A0AAE0FAV3</accession>
<dbReference type="Proteomes" id="UP001190700">
    <property type="component" value="Unassembled WGS sequence"/>
</dbReference>
<reference evidence="1 2" key="1">
    <citation type="journal article" date="2015" name="Genome Biol. Evol.">
        <title>Comparative Genomics of a Bacterivorous Green Alga Reveals Evolutionary Causalities and Consequences of Phago-Mixotrophic Mode of Nutrition.</title>
        <authorList>
            <person name="Burns J.A."/>
            <person name="Paasch A."/>
            <person name="Narechania A."/>
            <person name="Kim E."/>
        </authorList>
    </citation>
    <scope>NUCLEOTIDE SEQUENCE [LARGE SCALE GENOMIC DNA]</scope>
    <source>
        <strain evidence="1 2">PLY_AMNH</strain>
    </source>
</reference>
<keyword evidence="2" id="KW-1185">Reference proteome</keyword>
<proteinExistence type="predicted"/>
<sequence>MIRRAVNHDVFKDVLPRLVRTVSGTCHNSSPAPGGPNYLAPAHIKGTMTALRPDAAAFSPALGLLLHSSPVFLGNLLQSSAAPPGGDGAGPLYRVGQLSRQLFYQRSAAEPATATRSRSNPASYLTPELTAHLLGLALSDEPDGGIDDRLRFLGVECNRIGGVPTGVSLARFRRLIHGIRDAWAEAGGEVAAALLLALVWERASTKQCLLNFLLTLHEYRPVLAQPSTFQCPSDRQFWLEAQFYLEDYTDAVGLEAASQRVLSAASSREGAMGVDWAEGVELLVFGLSLGHAFKPAVPAGRFRYRGLEAKPDCVEAALRETFDLLLFDPVQQRFDPSRLPPSSTPELVGFYTRGANIDSANAGQQWFNLCSDLPEATYLAGAGGEQFYELHPTLGNLAKAGGALLGQPSVQSLGELQRVWNAGPAGCTAPLMLQVPPLLNSVSQVH</sequence>
<comment type="caution">
    <text evidence="1">The sequence shown here is derived from an EMBL/GenBank/DDBJ whole genome shotgun (WGS) entry which is preliminary data.</text>
</comment>
<dbReference type="EMBL" id="LGRX02021800">
    <property type="protein sequence ID" value="KAK3256287.1"/>
    <property type="molecule type" value="Genomic_DNA"/>
</dbReference>
<gene>
    <name evidence="1" type="ORF">CYMTET_34567</name>
</gene>
<organism evidence="1 2">
    <name type="scientific">Cymbomonas tetramitiformis</name>
    <dbReference type="NCBI Taxonomy" id="36881"/>
    <lineage>
        <taxon>Eukaryota</taxon>
        <taxon>Viridiplantae</taxon>
        <taxon>Chlorophyta</taxon>
        <taxon>Pyramimonadophyceae</taxon>
        <taxon>Pyramimonadales</taxon>
        <taxon>Pyramimonadaceae</taxon>
        <taxon>Cymbomonas</taxon>
    </lineage>
</organism>
<name>A0AAE0FAV3_9CHLO</name>